<dbReference type="InterPro" id="IPR013324">
    <property type="entry name" value="RNA_pol_sigma_r3/r4-like"/>
</dbReference>
<protein>
    <submittedName>
        <fullName evidence="6">Sigma factor-like helix-turn-helix DNA-binding protein</fullName>
    </submittedName>
</protein>
<dbReference type="InterPro" id="IPR013249">
    <property type="entry name" value="RNA_pol_sigma70_r4_t2"/>
</dbReference>
<dbReference type="EMBL" id="JBHLTC010000001">
    <property type="protein sequence ID" value="MFC0622792.1"/>
    <property type="molecule type" value="Genomic_DNA"/>
</dbReference>
<keyword evidence="2" id="KW-0805">Transcription regulation</keyword>
<dbReference type="RefSeq" id="WP_380043469.1">
    <property type="nucleotide sequence ID" value="NZ_JBHLTC010000001.1"/>
</dbReference>
<gene>
    <name evidence="6" type="ORF">ACFFGN_01890</name>
</gene>
<dbReference type="SUPFAM" id="SSF88659">
    <property type="entry name" value="Sigma3 and sigma4 domains of RNA polymerase sigma factors"/>
    <property type="match status" value="1"/>
</dbReference>
<evidence type="ECO:0000259" key="5">
    <source>
        <dbReference type="Pfam" id="PF08281"/>
    </source>
</evidence>
<evidence type="ECO:0000313" key="7">
    <source>
        <dbReference type="Proteomes" id="UP001589890"/>
    </source>
</evidence>
<sequence length="135" mass="15252">MTCSNHRPSLMVRRPDYTRPVIEYLFAALFDPHAAYGSTAAQAPPPDMPRSTPNKARSNTYYAHLADARIAWTTTPLTDKERRAIFLRHVLDWTNHDIARHEGVTRQTIEKRLFTGIGKLVATLNGAVFSEAHSH</sequence>
<keyword evidence="4" id="KW-0804">Transcription</keyword>
<proteinExistence type="inferred from homology"/>
<keyword evidence="7" id="KW-1185">Reference proteome</keyword>
<accession>A0ABV6QGS0</accession>
<evidence type="ECO:0000256" key="4">
    <source>
        <dbReference type="ARBA" id="ARBA00023163"/>
    </source>
</evidence>
<comment type="caution">
    <text evidence="6">The sequence shown here is derived from an EMBL/GenBank/DDBJ whole genome shotgun (WGS) entry which is preliminary data.</text>
</comment>
<organism evidence="6 7">
    <name type="scientific">Kribbella deserti</name>
    <dbReference type="NCBI Taxonomy" id="1926257"/>
    <lineage>
        <taxon>Bacteria</taxon>
        <taxon>Bacillati</taxon>
        <taxon>Actinomycetota</taxon>
        <taxon>Actinomycetes</taxon>
        <taxon>Propionibacteriales</taxon>
        <taxon>Kribbellaceae</taxon>
        <taxon>Kribbella</taxon>
    </lineage>
</organism>
<reference evidence="6 7" key="1">
    <citation type="submission" date="2024-09" db="EMBL/GenBank/DDBJ databases">
        <authorList>
            <person name="Sun Q."/>
            <person name="Mori K."/>
        </authorList>
    </citation>
    <scope>NUCLEOTIDE SEQUENCE [LARGE SCALE GENOMIC DNA]</scope>
    <source>
        <strain evidence="6 7">CGMCC 1.15906</strain>
    </source>
</reference>
<dbReference type="Proteomes" id="UP001589890">
    <property type="component" value="Unassembled WGS sequence"/>
</dbReference>
<name>A0ABV6QGS0_9ACTN</name>
<keyword evidence="3" id="KW-0731">Sigma factor</keyword>
<evidence type="ECO:0000256" key="2">
    <source>
        <dbReference type="ARBA" id="ARBA00023015"/>
    </source>
</evidence>
<evidence type="ECO:0000256" key="3">
    <source>
        <dbReference type="ARBA" id="ARBA00023082"/>
    </source>
</evidence>
<dbReference type="Pfam" id="PF08281">
    <property type="entry name" value="Sigma70_r4_2"/>
    <property type="match status" value="1"/>
</dbReference>
<comment type="similarity">
    <text evidence="1">Belongs to the sigma-70 factor family. ECF subfamily.</text>
</comment>
<dbReference type="InterPro" id="IPR036388">
    <property type="entry name" value="WH-like_DNA-bd_sf"/>
</dbReference>
<evidence type="ECO:0000313" key="6">
    <source>
        <dbReference type="EMBL" id="MFC0622792.1"/>
    </source>
</evidence>
<dbReference type="Gene3D" id="1.10.10.10">
    <property type="entry name" value="Winged helix-like DNA-binding domain superfamily/Winged helix DNA-binding domain"/>
    <property type="match status" value="1"/>
</dbReference>
<feature type="domain" description="RNA polymerase sigma factor 70 region 4 type 2" evidence="5">
    <location>
        <begin position="77"/>
        <end position="116"/>
    </location>
</feature>
<evidence type="ECO:0000256" key="1">
    <source>
        <dbReference type="ARBA" id="ARBA00010641"/>
    </source>
</evidence>